<dbReference type="Proteomes" id="UP001163828">
    <property type="component" value="Unassembled WGS sequence"/>
</dbReference>
<proteinExistence type="predicted"/>
<comment type="caution">
    <text evidence="1">The sequence shown here is derived from an EMBL/GenBank/DDBJ whole genome shotgun (WGS) entry which is preliminary data.</text>
</comment>
<keyword evidence="2" id="KW-1185">Reference proteome</keyword>
<evidence type="ECO:0000313" key="1">
    <source>
        <dbReference type="EMBL" id="KAJ3991138.1"/>
    </source>
</evidence>
<gene>
    <name evidence="1" type="ORF">F5050DRAFT_1581918</name>
</gene>
<dbReference type="EMBL" id="MU791150">
    <property type="protein sequence ID" value="KAJ3991138.1"/>
    <property type="molecule type" value="Genomic_DNA"/>
</dbReference>
<protein>
    <submittedName>
        <fullName evidence="1">Uncharacterized protein</fullName>
    </submittedName>
</protein>
<evidence type="ECO:0000313" key="2">
    <source>
        <dbReference type="Proteomes" id="UP001163828"/>
    </source>
</evidence>
<organism evidence="1 2">
    <name type="scientific">Lentinula boryana</name>
    <dbReference type="NCBI Taxonomy" id="40481"/>
    <lineage>
        <taxon>Eukaryota</taxon>
        <taxon>Fungi</taxon>
        <taxon>Dikarya</taxon>
        <taxon>Basidiomycota</taxon>
        <taxon>Agaricomycotina</taxon>
        <taxon>Agaricomycetes</taxon>
        <taxon>Agaricomycetidae</taxon>
        <taxon>Agaricales</taxon>
        <taxon>Marasmiineae</taxon>
        <taxon>Omphalotaceae</taxon>
        <taxon>Lentinula</taxon>
    </lineage>
</organism>
<accession>A0ABQ8PXH5</accession>
<reference evidence="1" key="1">
    <citation type="submission" date="2022-08" db="EMBL/GenBank/DDBJ databases">
        <authorList>
            <consortium name="DOE Joint Genome Institute"/>
            <person name="Min B."/>
            <person name="Riley R."/>
            <person name="Sierra-Patev S."/>
            <person name="Naranjo-Ortiz M."/>
            <person name="Looney B."/>
            <person name="Konkel Z."/>
            <person name="Slot J.C."/>
            <person name="Sakamoto Y."/>
            <person name="Steenwyk J.L."/>
            <person name="Rokas A."/>
            <person name="Carro J."/>
            <person name="Camarero S."/>
            <person name="Ferreira P."/>
            <person name="Molpeceres G."/>
            <person name="Ruiz-Duenas F.J."/>
            <person name="Serrano A."/>
            <person name="Henrissat B."/>
            <person name="Drula E."/>
            <person name="Hughes K.W."/>
            <person name="Mata J.L."/>
            <person name="Ishikawa N.K."/>
            <person name="Vargas-Isla R."/>
            <person name="Ushijima S."/>
            <person name="Smith C.A."/>
            <person name="Ahrendt S."/>
            <person name="Andreopoulos W."/>
            <person name="He G."/>
            <person name="Labutti K."/>
            <person name="Lipzen A."/>
            <person name="Ng V."/>
            <person name="Sandor L."/>
            <person name="Barry K."/>
            <person name="Martinez A.T."/>
            <person name="Xiao Y."/>
            <person name="Gibbons J.G."/>
            <person name="Terashima K."/>
            <person name="Hibbett D.S."/>
            <person name="Grigoriev I.V."/>
        </authorList>
    </citation>
    <scope>NUCLEOTIDE SEQUENCE</scope>
    <source>
        <strain evidence="1">TFB10827</strain>
    </source>
</reference>
<sequence length="153" mass="17254">MSPGITIYSQREISNRPSFSFPVTAQGVRDPRVVKNWAGPATPRGGKSWLPAIESLRSPDVHKIQSIGVYTTKTEKEQIFRNVFFPPPPDTPNIAPDPQYPQSKWNFSPPTNQQMQQAIRHLKNRKATRTGTIPNDVFKAIRDLAVPYLGPIY</sequence>
<name>A0ABQ8PXH5_9AGAR</name>